<protein>
    <recommendedName>
        <fullName evidence="2">TadE-like domain-containing protein</fullName>
    </recommendedName>
</protein>
<gene>
    <name evidence="3" type="ORF">GCM10010201_31570</name>
</gene>
<keyword evidence="1" id="KW-0812">Transmembrane</keyword>
<dbReference type="Proteomes" id="UP001499978">
    <property type="component" value="Unassembled WGS sequence"/>
</dbReference>
<accession>A0ABN3NU09</accession>
<evidence type="ECO:0000313" key="4">
    <source>
        <dbReference type="Proteomes" id="UP001499978"/>
    </source>
</evidence>
<dbReference type="InterPro" id="IPR012495">
    <property type="entry name" value="TadE-like_dom"/>
</dbReference>
<dbReference type="Pfam" id="PF07811">
    <property type="entry name" value="TadE"/>
    <property type="match status" value="1"/>
</dbReference>
<reference evidence="3 4" key="1">
    <citation type="journal article" date="2019" name="Int. J. Syst. Evol. Microbiol.">
        <title>The Global Catalogue of Microorganisms (GCM) 10K type strain sequencing project: providing services to taxonomists for standard genome sequencing and annotation.</title>
        <authorList>
            <consortium name="The Broad Institute Genomics Platform"/>
            <consortium name="The Broad Institute Genome Sequencing Center for Infectious Disease"/>
            <person name="Wu L."/>
            <person name="Ma J."/>
        </authorList>
    </citation>
    <scope>NUCLEOTIDE SEQUENCE [LARGE SCALE GENOMIC DNA]</scope>
    <source>
        <strain evidence="3 4">JCM 3367</strain>
    </source>
</reference>
<organism evidence="3 4">
    <name type="scientific">Pilimelia columellifera subsp. columellifera</name>
    <dbReference type="NCBI Taxonomy" id="706583"/>
    <lineage>
        <taxon>Bacteria</taxon>
        <taxon>Bacillati</taxon>
        <taxon>Actinomycetota</taxon>
        <taxon>Actinomycetes</taxon>
        <taxon>Micromonosporales</taxon>
        <taxon>Micromonosporaceae</taxon>
        <taxon>Pilimelia</taxon>
    </lineage>
</organism>
<evidence type="ECO:0000313" key="3">
    <source>
        <dbReference type="EMBL" id="GAA2529940.1"/>
    </source>
</evidence>
<dbReference type="EMBL" id="BAAARY010000019">
    <property type="protein sequence ID" value="GAA2529940.1"/>
    <property type="molecule type" value="Genomic_DNA"/>
</dbReference>
<dbReference type="RefSeq" id="WP_344173836.1">
    <property type="nucleotide sequence ID" value="NZ_BAAARY010000019.1"/>
</dbReference>
<evidence type="ECO:0000256" key="1">
    <source>
        <dbReference type="SAM" id="Phobius"/>
    </source>
</evidence>
<evidence type="ECO:0000259" key="2">
    <source>
        <dbReference type="Pfam" id="PF07811"/>
    </source>
</evidence>
<sequence>MRATLRFRQGDDRGAAAVEMALVLPLLLLMLFGIIDFGRMFNAQIALTEAAREGARAESLGAAGAARIEAVLGVGVATPVIETCPDVPGAEDNATVELTQAFDPVTPLGPMVGGIILTATGVMPCAG</sequence>
<keyword evidence="1" id="KW-1133">Transmembrane helix</keyword>
<feature type="domain" description="TadE-like" evidence="2">
    <location>
        <begin position="14"/>
        <end position="56"/>
    </location>
</feature>
<name>A0ABN3NU09_9ACTN</name>
<keyword evidence="4" id="KW-1185">Reference proteome</keyword>
<feature type="transmembrane region" description="Helical" evidence="1">
    <location>
        <begin position="15"/>
        <end position="35"/>
    </location>
</feature>
<proteinExistence type="predicted"/>
<comment type="caution">
    <text evidence="3">The sequence shown here is derived from an EMBL/GenBank/DDBJ whole genome shotgun (WGS) entry which is preliminary data.</text>
</comment>
<keyword evidence="1" id="KW-0472">Membrane</keyword>